<reference evidence="2" key="1">
    <citation type="submission" date="2020-08" db="EMBL/GenBank/DDBJ databases">
        <title>Genome public.</title>
        <authorList>
            <person name="Liu C."/>
            <person name="Sun Q."/>
        </authorList>
    </citation>
    <scope>NUCLEOTIDE SEQUENCE</scope>
    <source>
        <strain evidence="2">H8</strain>
    </source>
</reference>
<dbReference type="EMBL" id="JACRSU010000002">
    <property type="protein sequence ID" value="MBC8540377.1"/>
    <property type="molecule type" value="Genomic_DNA"/>
</dbReference>
<name>A0A926HUA4_9FIRM</name>
<evidence type="ECO:0000259" key="1">
    <source>
        <dbReference type="SMART" id="SM00479"/>
    </source>
</evidence>
<dbReference type="SMART" id="SM00479">
    <property type="entry name" value="EXOIII"/>
    <property type="match status" value="1"/>
</dbReference>
<dbReference type="GO" id="GO:0003676">
    <property type="term" value="F:nucleic acid binding"/>
    <property type="evidence" value="ECO:0007669"/>
    <property type="project" value="InterPro"/>
</dbReference>
<dbReference type="InterPro" id="IPR013520">
    <property type="entry name" value="Ribonucl_H"/>
</dbReference>
<dbReference type="CDD" id="cd06133">
    <property type="entry name" value="ERI-1_3'hExo_like"/>
    <property type="match status" value="1"/>
</dbReference>
<sequence>MNYIVFDLEWNRLVKAVKTRCPDEIIQIGAVKYNSQMKCTGTFSRLIKPVLYKKIDPMVGNLTGLEMAILKSDGIPFAKAIKEFKKFIGPDSILMSWGAQDAKILRSNCLYFNPDVKLTFLKSFADVQRYVTHALAGDKASGNQLSVKFAADLTGIRYNEELLHDALVDATISGMVFAKLFEPDKFKKYIVDASTKNCTFKDVPITDLNNKQVDKRIFKIRCPECGRYTRKKHGWYLNGSKFLSSHVCRKCKRQYICSVEILKTYGNIIKYKKRIKLAKPEKQVKI</sequence>
<gene>
    <name evidence="2" type="ORF">H8698_05250</name>
</gene>
<dbReference type="SUPFAM" id="SSF53098">
    <property type="entry name" value="Ribonuclease H-like"/>
    <property type="match status" value="1"/>
</dbReference>
<dbReference type="RefSeq" id="WP_249311537.1">
    <property type="nucleotide sequence ID" value="NZ_JACRSU010000002.1"/>
</dbReference>
<proteinExistence type="predicted"/>
<dbReference type="InterPro" id="IPR047201">
    <property type="entry name" value="ERI-1_3'hExo-like"/>
</dbReference>
<comment type="caution">
    <text evidence="2">The sequence shown here is derived from an EMBL/GenBank/DDBJ whole genome shotgun (WGS) entry which is preliminary data.</text>
</comment>
<accession>A0A926HUA4</accession>
<dbReference type="InterPro" id="IPR036397">
    <property type="entry name" value="RNaseH_sf"/>
</dbReference>
<protein>
    <recommendedName>
        <fullName evidence="1">Exonuclease domain-containing protein</fullName>
    </recommendedName>
</protein>
<evidence type="ECO:0000313" key="2">
    <source>
        <dbReference type="EMBL" id="MBC8540377.1"/>
    </source>
</evidence>
<feature type="domain" description="Exonuclease" evidence="1">
    <location>
        <begin position="2"/>
        <end position="186"/>
    </location>
</feature>
<dbReference type="Proteomes" id="UP000611762">
    <property type="component" value="Unassembled WGS sequence"/>
</dbReference>
<dbReference type="AlphaFoldDB" id="A0A926HUA4"/>
<dbReference type="GO" id="GO:0000175">
    <property type="term" value="F:3'-5'-RNA exonuclease activity"/>
    <property type="evidence" value="ECO:0007669"/>
    <property type="project" value="InterPro"/>
</dbReference>
<dbReference type="Pfam" id="PF00929">
    <property type="entry name" value="RNase_T"/>
    <property type="match status" value="1"/>
</dbReference>
<dbReference type="Gene3D" id="3.30.420.10">
    <property type="entry name" value="Ribonuclease H-like superfamily/Ribonuclease H"/>
    <property type="match status" value="1"/>
</dbReference>
<evidence type="ECO:0000313" key="3">
    <source>
        <dbReference type="Proteomes" id="UP000611762"/>
    </source>
</evidence>
<organism evidence="2 3">
    <name type="scientific">Congzhengia minquanensis</name>
    <dbReference type="NCBI Taxonomy" id="2763657"/>
    <lineage>
        <taxon>Bacteria</taxon>
        <taxon>Bacillati</taxon>
        <taxon>Bacillota</taxon>
        <taxon>Clostridia</taxon>
        <taxon>Eubacteriales</taxon>
        <taxon>Oscillospiraceae</taxon>
        <taxon>Congzhengia</taxon>
    </lineage>
</organism>
<dbReference type="InterPro" id="IPR012337">
    <property type="entry name" value="RNaseH-like_sf"/>
</dbReference>
<keyword evidence="3" id="KW-1185">Reference proteome</keyword>